<evidence type="ECO:0000256" key="7">
    <source>
        <dbReference type="PROSITE-ProRule" id="PRU00042"/>
    </source>
</evidence>
<feature type="region of interest" description="Disordered" evidence="8">
    <location>
        <begin position="175"/>
        <end position="200"/>
    </location>
</feature>
<feature type="domain" description="C2H2-type" evidence="9">
    <location>
        <begin position="848"/>
        <end position="871"/>
    </location>
</feature>
<feature type="domain" description="C2H2-type" evidence="9">
    <location>
        <begin position="18"/>
        <end position="45"/>
    </location>
</feature>
<keyword evidence="2" id="KW-0479">Metal-binding</keyword>
<organism evidence="10 11">
    <name type="scientific">Denticeps clupeoides</name>
    <name type="common">denticle herring</name>
    <dbReference type="NCBI Taxonomy" id="299321"/>
    <lineage>
        <taxon>Eukaryota</taxon>
        <taxon>Metazoa</taxon>
        <taxon>Chordata</taxon>
        <taxon>Craniata</taxon>
        <taxon>Vertebrata</taxon>
        <taxon>Euteleostomi</taxon>
        <taxon>Actinopterygii</taxon>
        <taxon>Neopterygii</taxon>
        <taxon>Teleostei</taxon>
        <taxon>Clupei</taxon>
        <taxon>Clupeiformes</taxon>
        <taxon>Denticipitoidei</taxon>
        <taxon>Denticipitidae</taxon>
        <taxon>Denticeps</taxon>
    </lineage>
</organism>
<dbReference type="AlphaFoldDB" id="A0AAY4AHD1"/>
<reference evidence="10" key="2">
    <citation type="submission" date="2025-08" db="UniProtKB">
        <authorList>
            <consortium name="Ensembl"/>
        </authorList>
    </citation>
    <scope>IDENTIFICATION</scope>
</reference>
<feature type="domain" description="C2H2-type" evidence="9">
    <location>
        <begin position="663"/>
        <end position="690"/>
    </location>
</feature>
<dbReference type="Proteomes" id="UP000694580">
    <property type="component" value="Chromosome 5"/>
</dbReference>
<reference evidence="10 11" key="1">
    <citation type="submission" date="2020-06" db="EMBL/GenBank/DDBJ databases">
        <authorList>
            <consortium name="Wellcome Sanger Institute Data Sharing"/>
        </authorList>
    </citation>
    <scope>NUCLEOTIDE SEQUENCE [LARGE SCALE GENOMIC DNA]</scope>
</reference>
<evidence type="ECO:0000256" key="4">
    <source>
        <dbReference type="ARBA" id="ARBA00022771"/>
    </source>
</evidence>
<dbReference type="Ensembl" id="ENSDCDT00010007954.1">
    <property type="protein sequence ID" value="ENSDCDP00010007575.1"/>
    <property type="gene ID" value="ENSDCDG00010003398.1"/>
</dbReference>
<proteinExistence type="predicted"/>
<evidence type="ECO:0000256" key="3">
    <source>
        <dbReference type="ARBA" id="ARBA00022737"/>
    </source>
</evidence>
<dbReference type="PANTHER" id="PTHR24376">
    <property type="entry name" value="ZINC FINGER PROTEIN"/>
    <property type="match status" value="1"/>
</dbReference>
<dbReference type="SMART" id="SM00355">
    <property type="entry name" value="ZnF_C2H2"/>
    <property type="match status" value="13"/>
</dbReference>
<dbReference type="PANTHER" id="PTHR24376:SF100">
    <property type="entry name" value="ZINC FINGER PROTEIN 646"/>
    <property type="match status" value="1"/>
</dbReference>
<reference evidence="10" key="3">
    <citation type="submission" date="2025-09" db="UniProtKB">
        <authorList>
            <consortium name="Ensembl"/>
        </authorList>
    </citation>
    <scope>IDENTIFICATION</scope>
</reference>
<dbReference type="GO" id="GO:0001228">
    <property type="term" value="F:DNA-binding transcription activator activity, RNA polymerase II-specific"/>
    <property type="evidence" value="ECO:0007669"/>
    <property type="project" value="TreeGrafter"/>
</dbReference>
<evidence type="ECO:0000259" key="9">
    <source>
        <dbReference type="PROSITE" id="PS50157"/>
    </source>
</evidence>
<feature type="domain" description="C2H2-type" evidence="9">
    <location>
        <begin position="558"/>
        <end position="586"/>
    </location>
</feature>
<evidence type="ECO:0000256" key="6">
    <source>
        <dbReference type="ARBA" id="ARBA00023242"/>
    </source>
</evidence>
<dbReference type="PROSITE" id="PS00028">
    <property type="entry name" value="ZINC_FINGER_C2H2_1"/>
    <property type="match status" value="10"/>
</dbReference>
<dbReference type="Pfam" id="PF00096">
    <property type="entry name" value="zf-C2H2"/>
    <property type="match status" value="3"/>
</dbReference>
<dbReference type="GeneTree" id="ENSGT00940000164700"/>
<feature type="domain" description="C2H2-type" evidence="9">
    <location>
        <begin position="293"/>
        <end position="320"/>
    </location>
</feature>
<feature type="domain" description="C2H2-type" evidence="9">
    <location>
        <begin position="931"/>
        <end position="954"/>
    </location>
</feature>
<evidence type="ECO:0000313" key="11">
    <source>
        <dbReference type="Proteomes" id="UP000694580"/>
    </source>
</evidence>
<evidence type="ECO:0000256" key="2">
    <source>
        <dbReference type="ARBA" id="ARBA00022723"/>
    </source>
</evidence>
<dbReference type="GO" id="GO:0005634">
    <property type="term" value="C:nucleus"/>
    <property type="evidence" value="ECO:0007669"/>
    <property type="project" value="UniProtKB-SubCell"/>
</dbReference>
<accession>A0AAY4AHD1</accession>
<keyword evidence="3" id="KW-0677">Repeat</keyword>
<dbReference type="SUPFAM" id="SSF57667">
    <property type="entry name" value="beta-beta-alpha zinc fingers"/>
    <property type="match status" value="5"/>
</dbReference>
<feature type="domain" description="C2H2-type" evidence="9">
    <location>
        <begin position="892"/>
        <end position="915"/>
    </location>
</feature>
<evidence type="ECO:0000256" key="8">
    <source>
        <dbReference type="SAM" id="MobiDB-lite"/>
    </source>
</evidence>
<keyword evidence="6" id="KW-0539">Nucleus</keyword>
<feature type="domain" description="C2H2-type" evidence="9">
    <location>
        <begin position="980"/>
        <end position="1003"/>
    </location>
</feature>
<dbReference type="InterPro" id="IPR036236">
    <property type="entry name" value="Znf_C2H2_sf"/>
</dbReference>
<keyword evidence="4 7" id="KW-0863">Zinc-finger</keyword>
<comment type="subcellular location">
    <subcellularLocation>
        <location evidence="1">Nucleus</location>
    </subcellularLocation>
</comment>
<feature type="domain" description="C2H2-type" evidence="9">
    <location>
        <begin position="724"/>
        <end position="748"/>
    </location>
</feature>
<sequence length="1035" mass="116433">MLGPGEAKSSDALLTKTYRCVGCSDTFTSLASLLVHQASHASEFSCSRPQLDCTKCGTTFSSKELQTQHNCTASSPLNDSPCCGEEDINSKEPQEHERSHHEIQPEKQTEISSEVKSSHTVSNITSGLVFHCTELQSDKHEVISETNPVENVTTLTEQRPKLHDTSEHIMTIQVPSQPEPDSADVESGNSENALNDTKEQCQSKTVMKILASAYRNVTQSGQNTLNHNKIISPPQNAPLSYENGSTGSSVDHLSQKLSRKSFVSVAQTFCPVVVLETHQKFHGSGTNCDEMNHRCGQCKRLFRNIDNLIMHHALHRKERVKCCRRCKELIISTTSVPQNHICPGTTLLFKSPPITTDKFFHCPLCRHNYNCLDDLKNHNCMSSNASFSGPVKKTDISKSHYPKRVNIGVGTDYKCQIKKEILQEETELDNGELNILNSFSLGNFSGCEKKEEVLESSPLEDEAEIDVLLEADDYHQEPSSSQDTAAQKGTPQEQMQSEDVLVICDDGVRRFACKSCERTFTRRFNLKQHSMVCSAKKYVTPYIGEVMASSLVKPKKLFECVHCGKIFNRKDNMVTHMRKCQIKNAPQMGVTAPESRDNIFVLPPPPETEPIRQEGSSDSSSRNWGIMSLPSVLPRRVTCECGAAFTCPRLLFEHLQNHAQESYICPQCGETLQSWASYETHQRLHLQSQHQPDLQGVQQHNLLPSHEPLIKPPQQPSKRMLPNQACHRCGRTFMSLKSLLRHLRMSCHGTSGQSKSNSSSNFAHGNSNTHFFKPMQCPACVRWYSSVEGLKRHLVTHSSHGVFCCNICQQSCSSLESLVDHKKRVHETVEEECKVEEVATAIAQPDVFQCNICKQLYPTAASLREHQRMVHGVPGGHYMQNGKTLGVPSNGFHCQICQRNYSSIDSFKEHRRRVHRIFGHGQVHRLETAPFQCQICLRRYDSLKSLNNHRRRVHRILAGGILDVVKGDHEAQKGSQGNIFRCQICQRFYPTIQSLKVHKRRVHRILAGGYVAEKSIPADPIFPMSFLNVLQILKK</sequence>
<dbReference type="GO" id="GO:0008270">
    <property type="term" value="F:zinc ion binding"/>
    <property type="evidence" value="ECO:0007669"/>
    <property type="project" value="UniProtKB-KW"/>
</dbReference>
<protein>
    <recommendedName>
        <fullName evidence="9">C2H2-type domain-containing protein</fullName>
    </recommendedName>
</protein>
<feature type="compositionally biased region" description="Polar residues" evidence="8">
    <location>
        <begin position="614"/>
        <end position="623"/>
    </location>
</feature>
<keyword evidence="11" id="KW-1185">Reference proteome</keyword>
<dbReference type="InterPro" id="IPR013087">
    <property type="entry name" value="Znf_C2H2_type"/>
</dbReference>
<dbReference type="Pfam" id="PF13912">
    <property type="entry name" value="zf-C2H2_6"/>
    <property type="match status" value="4"/>
</dbReference>
<evidence type="ECO:0000313" key="10">
    <source>
        <dbReference type="Ensembl" id="ENSDCDP00010007575.1"/>
    </source>
</evidence>
<feature type="region of interest" description="Disordered" evidence="8">
    <location>
        <begin position="602"/>
        <end position="623"/>
    </location>
</feature>
<feature type="compositionally biased region" description="Basic and acidic residues" evidence="8">
    <location>
        <begin position="88"/>
        <end position="109"/>
    </location>
</feature>
<feature type="region of interest" description="Disordered" evidence="8">
    <location>
        <begin position="225"/>
        <end position="247"/>
    </location>
</feature>
<dbReference type="GO" id="GO:0000978">
    <property type="term" value="F:RNA polymerase II cis-regulatory region sequence-specific DNA binding"/>
    <property type="evidence" value="ECO:0007669"/>
    <property type="project" value="TreeGrafter"/>
</dbReference>
<dbReference type="Gene3D" id="3.30.160.60">
    <property type="entry name" value="Classic Zinc Finger"/>
    <property type="match status" value="5"/>
</dbReference>
<evidence type="ECO:0000256" key="1">
    <source>
        <dbReference type="ARBA" id="ARBA00004123"/>
    </source>
</evidence>
<feature type="domain" description="C2H2-type" evidence="9">
    <location>
        <begin position="511"/>
        <end position="538"/>
    </location>
</feature>
<keyword evidence="5" id="KW-0862">Zinc</keyword>
<gene>
    <name evidence="10" type="primary">im:7147486</name>
</gene>
<dbReference type="PROSITE" id="PS50157">
    <property type="entry name" value="ZINC_FINGER_C2H2_2"/>
    <property type="match status" value="10"/>
</dbReference>
<name>A0AAY4AHD1_9TELE</name>
<evidence type="ECO:0000256" key="5">
    <source>
        <dbReference type="ARBA" id="ARBA00022833"/>
    </source>
</evidence>
<feature type="region of interest" description="Disordered" evidence="8">
    <location>
        <begin position="71"/>
        <end position="118"/>
    </location>
</feature>